<gene>
    <name evidence="1" type="ORF">S01H1_09489</name>
</gene>
<dbReference type="AlphaFoldDB" id="X0U6H3"/>
<proteinExistence type="predicted"/>
<dbReference type="EMBL" id="BARS01004849">
    <property type="protein sequence ID" value="GAF84095.1"/>
    <property type="molecule type" value="Genomic_DNA"/>
</dbReference>
<reference evidence="1" key="1">
    <citation type="journal article" date="2014" name="Front. Microbiol.">
        <title>High frequency of phylogenetically diverse reductive dehalogenase-homologous genes in deep subseafloor sedimentary metagenomes.</title>
        <authorList>
            <person name="Kawai M."/>
            <person name="Futagami T."/>
            <person name="Toyoda A."/>
            <person name="Takaki Y."/>
            <person name="Nishi S."/>
            <person name="Hori S."/>
            <person name="Arai W."/>
            <person name="Tsubouchi T."/>
            <person name="Morono Y."/>
            <person name="Uchiyama I."/>
            <person name="Ito T."/>
            <person name="Fujiyama A."/>
            <person name="Inagaki F."/>
            <person name="Takami H."/>
        </authorList>
    </citation>
    <scope>NUCLEOTIDE SEQUENCE</scope>
    <source>
        <strain evidence="1">Expedition CK06-06</strain>
    </source>
</reference>
<organism evidence="1">
    <name type="scientific">marine sediment metagenome</name>
    <dbReference type="NCBI Taxonomy" id="412755"/>
    <lineage>
        <taxon>unclassified sequences</taxon>
        <taxon>metagenomes</taxon>
        <taxon>ecological metagenomes</taxon>
    </lineage>
</organism>
<accession>X0U6H3</accession>
<protein>
    <submittedName>
        <fullName evidence="1">Uncharacterized protein</fullName>
    </submittedName>
</protein>
<name>X0U6H3_9ZZZZ</name>
<evidence type="ECO:0000313" key="1">
    <source>
        <dbReference type="EMBL" id="GAF84095.1"/>
    </source>
</evidence>
<sequence length="102" mass="11517">MKMPMQLAQSKLRGLLDAHEPTAGLYVRVHGDHLILGRREPLGPDGEMENDDRVRLTRLSASTYGLSVKRHTGRWERTPFSGSMDEMVETILGCMQHLVAPY</sequence>
<comment type="caution">
    <text evidence="1">The sequence shown here is derived from an EMBL/GenBank/DDBJ whole genome shotgun (WGS) entry which is preliminary data.</text>
</comment>